<dbReference type="InterPro" id="IPR012296">
    <property type="entry name" value="Nuclease_put_TT1808"/>
</dbReference>
<dbReference type="InterPro" id="IPR011335">
    <property type="entry name" value="Restrct_endonuc-II-like"/>
</dbReference>
<feature type="domain" description="Putative restriction endonuclease" evidence="1">
    <location>
        <begin position="19"/>
        <end position="158"/>
    </location>
</feature>
<name>A0ABZ0S986_9GAMM</name>
<dbReference type="RefSeq" id="WP_328983395.1">
    <property type="nucleotide sequence ID" value="NZ_CP121472.1"/>
</dbReference>
<proteinExistence type="predicted"/>
<protein>
    <recommendedName>
        <fullName evidence="1">Putative restriction endonuclease domain-containing protein</fullName>
    </recommendedName>
</protein>
<dbReference type="SUPFAM" id="SSF52980">
    <property type="entry name" value="Restriction endonuclease-like"/>
    <property type="match status" value="1"/>
</dbReference>
<evidence type="ECO:0000259" key="1">
    <source>
        <dbReference type="Pfam" id="PF05685"/>
    </source>
</evidence>
<sequence length="254" mass="27784">MASQPYANTQGPFRVEQLREGDRYELSQGHPIYCAPSGRDHAGRNLAGGGALETDPDVEWAGVDAGFTPESGTLRAPDVAVAAAGKERGWIPGVPPLAVEYAGSGQDEQELEDKISELLAHGTQQVWVVRLVGPRRVEVRQPNQAMRVLGPGDLLRAPGILRNPVPVEALYDRDASHAVMLRNLLQRAGYESVEAIRMQELIESILDLLADRGLWLDDRQRARIETCRDRAQLKAWLLAAARASNPADLFDTPA</sequence>
<dbReference type="CDD" id="cd06260">
    <property type="entry name" value="DUF820-like"/>
    <property type="match status" value="1"/>
</dbReference>
<dbReference type="Gene3D" id="3.90.1570.10">
    <property type="entry name" value="tt1808, chain A"/>
    <property type="match status" value="1"/>
</dbReference>
<accession>A0ABZ0S986</accession>
<reference evidence="2 3" key="1">
    <citation type="journal article" date="2023" name="Microorganisms">
        <title>Thiorhodovibrio frisius and Trv. litoralis spp. nov., Two Novel Members from a Clade of Fastidious Purple Sulfur Bacteria That Exhibit Unique Red-Shifted Light-Harvesting Capabilities.</title>
        <authorList>
            <person name="Methner A."/>
            <person name="Kuzyk S.B."/>
            <person name="Petersen J."/>
            <person name="Bauer S."/>
            <person name="Brinkmann H."/>
            <person name="Sichau K."/>
            <person name="Wanner G."/>
            <person name="Wolf J."/>
            <person name="Neumann-Schaal M."/>
            <person name="Henke P."/>
            <person name="Tank M."/>
            <person name="Sproer C."/>
            <person name="Bunk B."/>
            <person name="Overmann J."/>
        </authorList>
    </citation>
    <scope>NUCLEOTIDE SEQUENCE [LARGE SCALE GENOMIC DNA]</scope>
    <source>
        <strain evidence="2 3">DSM 6702</strain>
    </source>
</reference>
<organism evidence="2 3">
    <name type="scientific">Thiorhodovibrio winogradskyi</name>
    <dbReference type="NCBI Taxonomy" id="77007"/>
    <lineage>
        <taxon>Bacteria</taxon>
        <taxon>Pseudomonadati</taxon>
        <taxon>Pseudomonadota</taxon>
        <taxon>Gammaproteobacteria</taxon>
        <taxon>Chromatiales</taxon>
        <taxon>Chromatiaceae</taxon>
        <taxon>Thiorhodovibrio</taxon>
    </lineage>
</organism>
<gene>
    <name evidence="2" type="ORF">Thiowin_02611</name>
</gene>
<evidence type="ECO:0000313" key="2">
    <source>
        <dbReference type="EMBL" id="WPL17586.1"/>
    </source>
</evidence>
<dbReference type="Pfam" id="PF05685">
    <property type="entry name" value="Uma2"/>
    <property type="match status" value="1"/>
</dbReference>
<dbReference type="Proteomes" id="UP001432180">
    <property type="component" value="Chromosome"/>
</dbReference>
<dbReference type="InterPro" id="IPR008538">
    <property type="entry name" value="Uma2"/>
</dbReference>
<evidence type="ECO:0000313" key="3">
    <source>
        <dbReference type="Proteomes" id="UP001432180"/>
    </source>
</evidence>
<dbReference type="EMBL" id="CP121472">
    <property type="protein sequence ID" value="WPL17586.1"/>
    <property type="molecule type" value="Genomic_DNA"/>
</dbReference>
<keyword evidence="3" id="KW-1185">Reference proteome</keyword>